<reference evidence="1" key="1">
    <citation type="journal article" date="2017" name="Nature">
        <title>The sunflower genome provides insights into oil metabolism, flowering and Asterid evolution.</title>
        <authorList>
            <person name="Badouin H."/>
            <person name="Gouzy J."/>
            <person name="Grassa C.J."/>
            <person name="Murat F."/>
            <person name="Staton S.E."/>
            <person name="Cottret L."/>
            <person name="Lelandais-Briere C."/>
            <person name="Owens G.L."/>
            <person name="Carrere S."/>
            <person name="Mayjonade B."/>
            <person name="Legrand L."/>
            <person name="Gill N."/>
            <person name="Kane N.C."/>
            <person name="Bowers J.E."/>
            <person name="Hubner S."/>
            <person name="Bellec A."/>
            <person name="Berard A."/>
            <person name="Berges H."/>
            <person name="Blanchet N."/>
            <person name="Boniface M.C."/>
            <person name="Brunel D."/>
            <person name="Catrice O."/>
            <person name="Chaidir N."/>
            <person name="Claudel C."/>
            <person name="Donnadieu C."/>
            <person name="Faraut T."/>
            <person name="Fievet G."/>
            <person name="Helmstetter N."/>
            <person name="King M."/>
            <person name="Knapp S.J."/>
            <person name="Lai Z."/>
            <person name="Le Paslier M.C."/>
            <person name="Lippi Y."/>
            <person name="Lorenzon L."/>
            <person name="Mandel J.R."/>
            <person name="Marage G."/>
            <person name="Marchand G."/>
            <person name="Marquand E."/>
            <person name="Bret-Mestries E."/>
            <person name="Morien E."/>
            <person name="Nambeesan S."/>
            <person name="Nguyen T."/>
            <person name="Pegot-Espagnet P."/>
            <person name="Pouilly N."/>
            <person name="Raftis F."/>
            <person name="Sallet E."/>
            <person name="Schiex T."/>
            <person name="Thomas J."/>
            <person name="Vandecasteele C."/>
            <person name="Vares D."/>
            <person name="Vear F."/>
            <person name="Vautrin S."/>
            <person name="Crespi M."/>
            <person name="Mangin B."/>
            <person name="Burke J.M."/>
            <person name="Salse J."/>
            <person name="Munos S."/>
            <person name="Vincourt P."/>
            <person name="Rieseberg L.H."/>
            <person name="Langlade N.B."/>
        </authorList>
    </citation>
    <scope>NUCLEOTIDE SEQUENCE</scope>
    <source>
        <tissue evidence="1">Leaves</tissue>
    </source>
</reference>
<comment type="caution">
    <text evidence="1">The sequence shown here is derived from an EMBL/GenBank/DDBJ whole genome shotgun (WGS) entry which is preliminary data.</text>
</comment>
<keyword evidence="2" id="KW-1185">Reference proteome</keyword>
<dbReference type="EMBL" id="MNCJ02000327">
    <property type="protein sequence ID" value="KAF5778497.1"/>
    <property type="molecule type" value="Genomic_DNA"/>
</dbReference>
<dbReference type="Gramene" id="mRNA:HanXRQr2_Chr12g0548221">
    <property type="protein sequence ID" value="CDS:HanXRQr2_Chr12g0548221.1"/>
    <property type="gene ID" value="HanXRQr2_Chr12g0548221"/>
</dbReference>
<gene>
    <name evidence="1" type="ORF">HanXRQr2_Chr12g0548221</name>
</gene>
<dbReference type="Proteomes" id="UP000215914">
    <property type="component" value="Unassembled WGS sequence"/>
</dbReference>
<evidence type="ECO:0000313" key="2">
    <source>
        <dbReference type="Proteomes" id="UP000215914"/>
    </source>
</evidence>
<evidence type="ECO:0000313" key="1">
    <source>
        <dbReference type="EMBL" id="KAF5778497.1"/>
    </source>
</evidence>
<organism evidence="1 2">
    <name type="scientific">Helianthus annuus</name>
    <name type="common">Common sunflower</name>
    <dbReference type="NCBI Taxonomy" id="4232"/>
    <lineage>
        <taxon>Eukaryota</taxon>
        <taxon>Viridiplantae</taxon>
        <taxon>Streptophyta</taxon>
        <taxon>Embryophyta</taxon>
        <taxon>Tracheophyta</taxon>
        <taxon>Spermatophyta</taxon>
        <taxon>Magnoliopsida</taxon>
        <taxon>eudicotyledons</taxon>
        <taxon>Gunneridae</taxon>
        <taxon>Pentapetalae</taxon>
        <taxon>asterids</taxon>
        <taxon>campanulids</taxon>
        <taxon>Asterales</taxon>
        <taxon>Asteraceae</taxon>
        <taxon>Asteroideae</taxon>
        <taxon>Heliantheae alliance</taxon>
        <taxon>Heliantheae</taxon>
        <taxon>Helianthus</taxon>
    </lineage>
</organism>
<proteinExistence type="predicted"/>
<name>A0A9K3HHN7_HELAN</name>
<dbReference type="AlphaFoldDB" id="A0A9K3HHN7"/>
<reference evidence="1" key="2">
    <citation type="submission" date="2020-06" db="EMBL/GenBank/DDBJ databases">
        <title>Helianthus annuus Genome sequencing and assembly Release 2.</title>
        <authorList>
            <person name="Gouzy J."/>
            <person name="Langlade N."/>
            <person name="Munos S."/>
        </authorList>
    </citation>
    <scope>NUCLEOTIDE SEQUENCE</scope>
    <source>
        <tissue evidence="1">Leaves</tissue>
    </source>
</reference>
<accession>A0A9K3HHN7</accession>
<protein>
    <submittedName>
        <fullName evidence="1">Uncharacterized protein</fullName>
    </submittedName>
</protein>
<sequence length="64" mass="7622">MFRYKFNFIYILRYISHLVLKIRFFTLFHYFSRHSVATKHGLCSCPASRGLKTSSNRILGYSNL</sequence>